<proteinExistence type="predicted"/>
<dbReference type="Proteomes" id="UP000314294">
    <property type="component" value="Unassembled WGS sequence"/>
</dbReference>
<organism evidence="2 3">
    <name type="scientific">Liparis tanakae</name>
    <name type="common">Tanaka's snailfish</name>
    <dbReference type="NCBI Taxonomy" id="230148"/>
    <lineage>
        <taxon>Eukaryota</taxon>
        <taxon>Metazoa</taxon>
        <taxon>Chordata</taxon>
        <taxon>Craniata</taxon>
        <taxon>Vertebrata</taxon>
        <taxon>Euteleostomi</taxon>
        <taxon>Actinopterygii</taxon>
        <taxon>Neopterygii</taxon>
        <taxon>Teleostei</taxon>
        <taxon>Neoteleostei</taxon>
        <taxon>Acanthomorphata</taxon>
        <taxon>Eupercaria</taxon>
        <taxon>Perciformes</taxon>
        <taxon>Cottioidei</taxon>
        <taxon>Cottales</taxon>
        <taxon>Liparidae</taxon>
        <taxon>Liparis</taxon>
    </lineage>
</organism>
<reference evidence="2 3" key="1">
    <citation type="submission" date="2019-03" db="EMBL/GenBank/DDBJ databases">
        <title>First draft genome of Liparis tanakae, snailfish: a comprehensive survey of snailfish specific genes.</title>
        <authorList>
            <person name="Kim W."/>
            <person name="Song I."/>
            <person name="Jeong J.-H."/>
            <person name="Kim D."/>
            <person name="Kim S."/>
            <person name="Ryu S."/>
            <person name="Song J.Y."/>
            <person name="Lee S.K."/>
        </authorList>
    </citation>
    <scope>NUCLEOTIDE SEQUENCE [LARGE SCALE GENOMIC DNA]</scope>
    <source>
        <tissue evidence="2">Muscle</tissue>
    </source>
</reference>
<sequence length="122" mass="13382">MVMLMKVRTSGTELNPALGGGAPLPSAGSRGSQQRLQRTGRPSGGPEATRELRASNFIVKFKFRLDAWTTEERSTCTFHRLATRSGKHTRKKLLSSSPAARRGVALVRETDAPTWISDSTWV</sequence>
<dbReference type="AlphaFoldDB" id="A0A4Z2G281"/>
<protein>
    <submittedName>
        <fullName evidence="2">Uncharacterized protein</fullName>
    </submittedName>
</protein>
<keyword evidence="3" id="KW-1185">Reference proteome</keyword>
<gene>
    <name evidence="2" type="ORF">EYF80_042178</name>
</gene>
<evidence type="ECO:0000313" key="3">
    <source>
        <dbReference type="Proteomes" id="UP000314294"/>
    </source>
</evidence>
<comment type="caution">
    <text evidence="2">The sequence shown here is derived from an EMBL/GenBank/DDBJ whole genome shotgun (WGS) entry which is preliminary data.</text>
</comment>
<name>A0A4Z2G281_9TELE</name>
<feature type="compositionally biased region" description="Low complexity" evidence="1">
    <location>
        <begin position="23"/>
        <end position="32"/>
    </location>
</feature>
<evidence type="ECO:0000313" key="2">
    <source>
        <dbReference type="EMBL" id="TNN47617.1"/>
    </source>
</evidence>
<dbReference type="EMBL" id="SRLO01000732">
    <property type="protein sequence ID" value="TNN47617.1"/>
    <property type="molecule type" value="Genomic_DNA"/>
</dbReference>
<feature type="region of interest" description="Disordered" evidence="1">
    <location>
        <begin position="1"/>
        <end position="51"/>
    </location>
</feature>
<accession>A0A4Z2G281</accession>
<evidence type="ECO:0000256" key="1">
    <source>
        <dbReference type="SAM" id="MobiDB-lite"/>
    </source>
</evidence>